<evidence type="ECO:0000256" key="1">
    <source>
        <dbReference type="SAM" id="MobiDB-lite"/>
    </source>
</evidence>
<sequence length="77" mass="8227">MLAACASDPVAANDPHVAAPFAWCADEARAAASQPMPKNATATQRQAARDFHMSKACQRTYEHKAELPIPAVPSRLP</sequence>
<organism evidence="2 3">
    <name type="scientific">Pseudoxanthomonas japonensis</name>
    <dbReference type="NCBI Taxonomy" id="69284"/>
    <lineage>
        <taxon>Bacteria</taxon>
        <taxon>Pseudomonadati</taxon>
        <taxon>Pseudomonadota</taxon>
        <taxon>Gammaproteobacteria</taxon>
        <taxon>Lysobacterales</taxon>
        <taxon>Lysobacteraceae</taxon>
        <taxon>Pseudoxanthomonas</taxon>
    </lineage>
</organism>
<proteinExistence type="predicted"/>
<name>A0ABQ6ZD40_9GAMM</name>
<keyword evidence="3" id="KW-1185">Reference proteome</keyword>
<evidence type="ECO:0000313" key="2">
    <source>
        <dbReference type="EMBL" id="KAF1722542.1"/>
    </source>
</evidence>
<protein>
    <recommendedName>
        <fullName evidence="4">Lipoprotein</fullName>
    </recommendedName>
</protein>
<gene>
    <name evidence="2" type="ORF">CSC78_16970</name>
</gene>
<dbReference type="EMBL" id="PDWW01000032">
    <property type="protein sequence ID" value="KAF1722542.1"/>
    <property type="molecule type" value="Genomic_DNA"/>
</dbReference>
<evidence type="ECO:0000313" key="3">
    <source>
        <dbReference type="Proteomes" id="UP000781710"/>
    </source>
</evidence>
<comment type="caution">
    <text evidence="2">The sequence shown here is derived from an EMBL/GenBank/DDBJ whole genome shotgun (WGS) entry which is preliminary data.</text>
</comment>
<dbReference type="Proteomes" id="UP000781710">
    <property type="component" value="Unassembled WGS sequence"/>
</dbReference>
<feature type="region of interest" description="Disordered" evidence="1">
    <location>
        <begin position="34"/>
        <end position="53"/>
    </location>
</feature>
<accession>A0ABQ6ZD40</accession>
<evidence type="ECO:0008006" key="4">
    <source>
        <dbReference type="Google" id="ProtNLM"/>
    </source>
</evidence>
<reference evidence="2 3" key="1">
    <citation type="submission" date="2017-10" db="EMBL/GenBank/DDBJ databases">
        <title>Whole genome sequencing of members of genus Pseudoxanthomonas.</title>
        <authorList>
            <person name="Kumar S."/>
            <person name="Bansal K."/>
            <person name="Kaur A."/>
            <person name="Patil P."/>
            <person name="Sharma S."/>
            <person name="Patil P.B."/>
        </authorList>
    </citation>
    <scope>NUCLEOTIDE SEQUENCE [LARGE SCALE GENOMIC DNA]</scope>
    <source>
        <strain evidence="2 3">DSM 17109</strain>
    </source>
</reference>